<evidence type="ECO:0000313" key="3">
    <source>
        <dbReference type="Proteomes" id="UP000198816"/>
    </source>
</evidence>
<feature type="compositionally biased region" description="Basic and acidic residues" evidence="1">
    <location>
        <begin position="199"/>
        <end position="213"/>
    </location>
</feature>
<evidence type="ECO:0000256" key="1">
    <source>
        <dbReference type="SAM" id="MobiDB-lite"/>
    </source>
</evidence>
<dbReference type="STRING" id="1058.SAMN05421783_12533"/>
<dbReference type="Proteomes" id="UP000198816">
    <property type="component" value="Unassembled WGS sequence"/>
</dbReference>
<feature type="compositionally biased region" description="Low complexity" evidence="1">
    <location>
        <begin position="237"/>
        <end position="247"/>
    </location>
</feature>
<keyword evidence="3" id="KW-1185">Reference proteome</keyword>
<evidence type="ECO:0000313" key="2">
    <source>
        <dbReference type="EMBL" id="SDX42244.1"/>
    </source>
</evidence>
<protein>
    <submittedName>
        <fullName evidence="2">Uncharacterized protein</fullName>
    </submittedName>
</protein>
<proteinExistence type="predicted"/>
<dbReference type="AlphaFoldDB" id="A0A1H3BLN5"/>
<reference evidence="3" key="1">
    <citation type="submission" date="2016-10" db="EMBL/GenBank/DDBJ databases">
        <authorList>
            <person name="Varghese N."/>
            <person name="Submissions S."/>
        </authorList>
    </citation>
    <scope>NUCLEOTIDE SEQUENCE [LARGE SCALE GENOMIC DNA]</scope>
    <source>
        <strain evidence="3">DSM 217</strain>
    </source>
</reference>
<dbReference type="EMBL" id="FNNZ01000025">
    <property type="protein sequence ID" value="SDX42244.1"/>
    <property type="molecule type" value="Genomic_DNA"/>
</dbReference>
<feature type="region of interest" description="Disordered" evidence="1">
    <location>
        <begin position="199"/>
        <end position="253"/>
    </location>
</feature>
<gene>
    <name evidence="2" type="ORF">SAMN05421783_12533</name>
</gene>
<accession>A0A1H3BLN5</accession>
<name>A0A1H3BLN5_THIRO</name>
<organism evidence="2 3">
    <name type="scientific">Thiocapsa roseopersicina</name>
    <dbReference type="NCBI Taxonomy" id="1058"/>
    <lineage>
        <taxon>Bacteria</taxon>
        <taxon>Pseudomonadati</taxon>
        <taxon>Pseudomonadota</taxon>
        <taxon>Gammaproteobacteria</taxon>
        <taxon>Chromatiales</taxon>
        <taxon>Chromatiaceae</taxon>
        <taxon>Thiocapsa</taxon>
    </lineage>
</organism>
<sequence length="271" mass="29833">MRRSVIVRDGRTRSSIGWMSPDVAKRRSGFIRGSLFSNALPQKRLPRLTDRHSRFISGTYPFFGSRLFLFPAIDSRFPCRPAPGGEHPSCAGHLPERQRFGHLNAWRCTASTPRMPSVRCRLLVRRLRISCDPCHRKASGRRPREVRLCTASAFAVNPTGGAMYVVGLDIGYSNVEIAAGPRGALPRLIVRPAGAAAREHPGERIGAEEEARSTEGAAADRPVPVALDGCPGRRRSSPSASRTGSARCTKTIRLPQAITPWPRPWPWPRCG</sequence>